<dbReference type="InterPro" id="IPR000688">
    <property type="entry name" value="HypA/HybF"/>
</dbReference>
<dbReference type="GO" id="GO:0008270">
    <property type="term" value="F:zinc ion binding"/>
    <property type="evidence" value="ECO:0007669"/>
    <property type="project" value="UniProtKB-UniRule"/>
</dbReference>
<dbReference type="PANTHER" id="PTHR34535">
    <property type="entry name" value="HYDROGENASE MATURATION FACTOR HYPA"/>
    <property type="match status" value="1"/>
</dbReference>
<comment type="similarity">
    <text evidence="4">Belongs to the HypA/HybF family.</text>
</comment>
<evidence type="ECO:0000256" key="1">
    <source>
        <dbReference type="ARBA" id="ARBA00022596"/>
    </source>
</evidence>
<reference evidence="6 8" key="2">
    <citation type="submission" date="2019-03" db="EMBL/GenBank/DDBJ databases">
        <title>Genomic Encyclopedia of Type Strains, Phase IV (KMG-IV): sequencing the most valuable type-strain genomes for metagenomic binning, comparative biology and taxonomic classification.</title>
        <authorList>
            <person name="Goeker M."/>
        </authorList>
    </citation>
    <scope>NUCLEOTIDE SEQUENCE [LARGE SCALE GENOMIC DNA]</scope>
    <source>
        <strain evidence="6 8">DSM 101483</strain>
    </source>
</reference>
<gene>
    <name evidence="4" type="primary">hypA</name>
    <name evidence="5" type="ORF">AWY79_05345</name>
    <name evidence="6" type="ORF">EDC59_1044</name>
</gene>
<dbReference type="PIRSF" id="PIRSF004761">
    <property type="entry name" value="Hydrgn_mat_HypA"/>
    <property type="match status" value="1"/>
</dbReference>
<feature type="binding site" evidence="4">
    <location>
        <position position="76"/>
    </location>
    <ligand>
        <name>Zn(2+)</name>
        <dbReference type="ChEBI" id="CHEBI:29105"/>
    </ligand>
</feature>
<dbReference type="Gene3D" id="3.30.2320.80">
    <property type="match status" value="1"/>
</dbReference>
<dbReference type="Proteomes" id="UP000295506">
    <property type="component" value="Unassembled WGS sequence"/>
</dbReference>
<dbReference type="GO" id="GO:0016151">
    <property type="term" value="F:nickel cation binding"/>
    <property type="evidence" value="ECO:0007669"/>
    <property type="project" value="UniProtKB-UniRule"/>
</dbReference>
<evidence type="ECO:0000313" key="7">
    <source>
        <dbReference type="Proteomes" id="UP000055611"/>
    </source>
</evidence>
<accession>A0A126QKL5</accession>
<dbReference type="AlphaFoldDB" id="A0A126QKL5"/>
<feature type="binding site" evidence="4">
    <location>
        <position position="93"/>
    </location>
    <ligand>
        <name>Zn(2+)</name>
        <dbReference type="ChEBI" id="CHEBI:29105"/>
    </ligand>
</feature>
<organism evidence="6 8">
    <name type="scientific">Pseudodesulfovibrio indicus</name>
    <dbReference type="NCBI Taxonomy" id="1716143"/>
    <lineage>
        <taxon>Bacteria</taxon>
        <taxon>Pseudomonadati</taxon>
        <taxon>Thermodesulfobacteriota</taxon>
        <taxon>Desulfovibrionia</taxon>
        <taxon>Desulfovibrionales</taxon>
        <taxon>Desulfovibrionaceae</taxon>
    </lineage>
</organism>
<proteinExistence type="inferred from homology"/>
<dbReference type="PANTHER" id="PTHR34535:SF3">
    <property type="entry name" value="HYDROGENASE MATURATION FACTOR HYPA"/>
    <property type="match status" value="1"/>
</dbReference>
<sequence>MHEMSIVESILGILREEMVKHEGHKLKKVTLKNGRLAGVVTEALQFAWEALIPGGEFDGAELEVIEVPVKVACGECGEVFSPEHNRCMPCPKCDALLGHQVLEGKELLIASIEVDDQQ</sequence>
<keyword evidence="2 4" id="KW-0479">Metal-binding</keyword>
<dbReference type="GO" id="GO:0051604">
    <property type="term" value="P:protein maturation"/>
    <property type="evidence" value="ECO:0007669"/>
    <property type="project" value="InterPro"/>
</dbReference>
<dbReference type="EMBL" id="SOBK01000004">
    <property type="protein sequence ID" value="TDT89011.1"/>
    <property type="molecule type" value="Genomic_DNA"/>
</dbReference>
<keyword evidence="3 4" id="KW-0862">Zinc</keyword>
<feature type="binding site" evidence="4">
    <location>
        <position position="2"/>
    </location>
    <ligand>
        <name>Ni(2+)</name>
        <dbReference type="ChEBI" id="CHEBI:49786"/>
    </ligand>
</feature>
<comment type="function">
    <text evidence="4">Involved in the maturation of [NiFe] hydrogenases. Required for nickel insertion into the metal center of the hydrogenase.</text>
</comment>
<dbReference type="HAMAP" id="MF_00213">
    <property type="entry name" value="HypA_HybF"/>
    <property type="match status" value="1"/>
</dbReference>
<evidence type="ECO:0000256" key="4">
    <source>
        <dbReference type="HAMAP-Rule" id="MF_00213"/>
    </source>
</evidence>
<keyword evidence="7" id="KW-1185">Reference proteome</keyword>
<feature type="binding site" evidence="4">
    <location>
        <position position="73"/>
    </location>
    <ligand>
        <name>Zn(2+)</name>
        <dbReference type="ChEBI" id="CHEBI:29105"/>
    </ligand>
</feature>
<protein>
    <recommendedName>
        <fullName evidence="4">Hydrogenase maturation factor HypA</fullName>
    </recommendedName>
</protein>
<keyword evidence="1 4" id="KW-0533">Nickel</keyword>
<evidence type="ECO:0000313" key="8">
    <source>
        <dbReference type="Proteomes" id="UP000295506"/>
    </source>
</evidence>
<name>A0A126QKL5_9BACT</name>
<feature type="binding site" evidence="4">
    <location>
        <position position="90"/>
    </location>
    <ligand>
        <name>Zn(2+)</name>
        <dbReference type="ChEBI" id="CHEBI:29105"/>
    </ligand>
</feature>
<evidence type="ECO:0000256" key="3">
    <source>
        <dbReference type="ARBA" id="ARBA00022833"/>
    </source>
</evidence>
<evidence type="ECO:0000313" key="5">
    <source>
        <dbReference type="EMBL" id="AMK10580.1"/>
    </source>
</evidence>
<dbReference type="EMBL" id="CP014206">
    <property type="protein sequence ID" value="AMK10580.1"/>
    <property type="molecule type" value="Genomic_DNA"/>
</dbReference>
<dbReference type="Proteomes" id="UP000055611">
    <property type="component" value="Chromosome"/>
</dbReference>
<dbReference type="Pfam" id="PF01155">
    <property type="entry name" value="HypA"/>
    <property type="match status" value="1"/>
</dbReference>
<dbReference type="KEGG" id="dej:AWY79_05345"/>
<reference evidence="5 7" key="1">
    <citation type="journal article" date="2016" name="Front. Microbiol.">
        <title>Genome Sequence of the Piezophilic, Mesophilic Sulfate-Reducing Bacterium Desulfovibrio indicus J2T.</title>
        <authorList>
            <person name="Cao J."/>
            <person name="Maignien L."/>
            <person name="Shao Z."/>
            <person name="Alain K."/>
            <person name="Jebbar M."/>
        </authorList>
    </citation>
    <scope>NUCLEOTIDE SEQUENCE [LARGE SCALE GENOMIC DNA]</scope>
    <source>
        <strain evidence="5 7">J2</strain>
    </source>
</reference>
<evidence type="ECO:0000256" key="2">
    <source>
        <dbReference type="ARBA" id="ARBA00022723"/>
    </source>
</evidence>
<evidence type="ECO:0000313" key="6">
    <source>
        <dbReference type="EMBL" id="TDT89011.1"/>
    </source>
</evidence>